<sequence>MLISATTAVLSIPCLCLAAAIDTAPHATTVNGTYQGKYLDGYDQDVFLGMRFALDTGGQNRFRRPKYVDQNWDGVKNATVYGFACPQNAATNPPFPANQQSEDCLTINVVRPAGTQPGAQIPILAWIYGGGLDGGGTSDPRYNLSGIVRLSQDMGKPIIGVSFNYRLNKLGFLQTSQLLQEGNSNAAMHDMRLALMWIQANIAAFGGNPKKVTIWGESGGAQAIGLLLHAYDGKNEGLYHGAIMESGGPVGAPVSPMTFYPAYYQRILDNMGCTSAKDQIGCLRAVPFSTWQAQDAKSDWLIWNPLVDGDMWTEYPSITAAKGKFIKVPVIIGTNSDEGCTFAARGLDNETAIWQNLINYRHYAIRPTMANKILELYPDDVAHDPPYYLNPNPVIFPDRGLAWRRAAAIAGDLAMIAPRRRVSEQYTKAGQKVFSYRFDALQYGQDPRYGVGHFQNVVYTFQNISGLLGPLPAYAKDKVLSQDIGRAYISFVYDHDPNTSRGKDSTLPYWPQYNLKNPKNIVFNASHGSWVEDDTYRKKAMAYLNQVDSDLQIFA</sequence>
<keyword evidence="2 3" id="KW-0378">Hydrolase</keyword>
<protein>
    <recommendedName>
        <fullName evidence="3">Carboxylic ester hydrolase</fullName>
        <ecNumber evidence="3">3.1.1.-</ecNumber>
    </recommendedName>
</protein>
<dbReference type="EMBL" id="JAVHJO010000004">
    <property type="protein sequence ID" value="KAK6540854.1"/>
    <property type="molecule type" value="Genomic_DNA"/>
</dbReference>
<comment type="similarity">
    <text evidence="1 3">Belongs to the type-B carboxylesterase/lipase family.</text>
</comment>
<evidence type="ECO:0000259" key="4">
    <source>
        <dbReference type="Pfam" id="PF00135"/>
    </source>
</evidence>
<comment type="caution">
    <text evidence="5">The sequence shown here is derived from an EMBL/GenBank/DDBJ whole genome shotgun (WGS) entry which is preliminary data.</text>
</comment>
<reference evidence="5 6" key="1">
    <citation type="submission" date="2019-10" db="EMBL/GenBank/DDBJ databases">
        <authorList>
            <person name="Palmer J.M."/>
        </authorList>
    </citation>
    <scope>NUCLEOTIDE SEQUENCE [LARGE SCALE GENOMIC DNA]</scope>
    <source>
        <strain evidence="5 6">TWF694</strain>
    </source>
</reference>
<dbReference type="Proteomes" id="UP001365542">
    <property type="component" value="Unassembled WGS sequence"/>
</dbReference>
<dbReference type="PANTHER" id="PTHR43918">
    <property type="entry name" value="ACETYLCHOLINESTERASE"/>
    <property type="match status" value="1"/>
</dbReference>
<dbReference type="InterPro" id="IPR019826">
    <property type="entry name" value="Carboxylesterase_B_AS"/>
</dbReference>
<keyword evidence="3" id="KW-0732">Signal</keyword>
<feature type="signal peptide" evidence="3">
    <location>
        <begin position="1"/>
        <end position="18"/>
    </location>
</feature>
<dbReference type="GO" id="GO:0052689">
    <property type="term" value="F:carboxylic ester hydrolase activity"/>
    <property type="evidence" value="ECO:0007669"/>
    <property type="project" value="TreeGrafter"/>
</dbReference>
<dbReference type="PANTHER" id="PTHR43918:SF4">
    <property type="entry name" value="CARBOXYLIC ESTER HYDROLASE"/>
    <property type="match status" value="1"/>
</dbReference>
<dbReference type="InterPro" id="IPR002018">
    <property type="entry name" value="CarbesteraseB"/>
</dbReference>
<proteinExistence type="inferred from homology"/>
<accession>A0AAV9XI65</accession>
<dbReference type="SUPFAM" id="SSF53474">
    <property type="entry name" value="alpha/beta-Hydrolases"/>
    <property type="match status" value="1"/>
</dbReference>
<dbReference type="PROSITE" id="PS00122">
    <property type="entry name" value="CARBOXYLESTERASE_B_1"/>
    <property type="match status" value="1"/>
</dbReference>
<gene>
    <name evidence="5" type="ORF">TWF694_008237</name>
</gene>
<dbReference type="AlphaFoldDB" id="A0AAV9XI65"/>
<evidence type="ECO:0000313" key="5">
    <source>
        <dbReference type="EMBL" id="KAK6540854.1"/>
    </source>
</evidence>
<dbReference type="InterPro" id="IPR029058">
    <property type="entry name" value="AB_hydrolase_fold"/>
</dbReference>
<feature type="chain" id="PRO_5043110304" description="Carboxylic ester hydrolase" evidence="3">
    <location>
        <begin position="19"/>
        <end position="555"/>
    </location>
</feature>
<dbReference type="EC" id="3.1.1.-" evidence="3"/>
<evidence type="ECO:0000256" key="2">
    <source>
        <dbReference type="ARBA" id="ARBA00022801"/>
    </source>
</evidence>
<organism evidence="5 6">
    <name type="scientific">Orbilia ellipsospora</name>
    <dbReference type="NCBI Taxonomy" id="2528407"/>
    <lineage>
        <taxon>Eukaryota</taxon>
        <taxon>Fungi</taxon>
        <taxon>Dikarya</taxon>
        <taxon>Ascomycota</taxon>
        <taxon>Pezizomycotina</taxon>
        <taxon>Orbiliomycetes</taxon>
        <taxon>Orbiliales</taxon>
        <taxon>Orbiliaceae</taxon>
        <taxon>Orbilia</taxon>
    </lineage>
</organism>
<feature type="domain" description="Carboxylesterase type B" evidence="4">
    <location>
        <begin position="25"/>
        <end position="522"/>
    </location>
</feature>
<evidence type="ECO:0000313" key="6">
    <source>
        <dbReference type="Proteomes" id="UP001365542"/>
    </source>
</evidence>
<keyword evidence="6" id="KW-1185">Reference proteome</keyword>
<dbReference type="PROSITE" id="PS00941">
    <property type="entry name" value="CARBOXYLESTERASE_B_2"/>
    <property type="match status" value="1"/>
</dbReference>
<evidence type="ECO:0000256" key="3">
    <source>
        <dbReference type="RuleBase" id="RU361235"/>
    </source>
</evidence>
<dbReference type="Gene3D" id="3.40.50.1820">
    <property type="entry name" value="alpha/beta hydrolase"/>
    <property type="match status" value="1"/>
</dbReference>
<dbReference type="InterPro" id="IPR050654">
    <property type="entry name" value="AChE-related_enzymes"/>
</dbReference>
<dbReference type="InterPro" id="IPR019819">
    <property type="entry name" value="Carboxylesterase_B_CS"/>
</dbReference>
<name>A0AAV9XI65_9PEZI</name>
<evidence type="ECO:0000256" key="1">
    <source>
        <dbReference type="ARBA" id="ARBA00005964"/>
    </source>
</evidence>
<dbReference type="Pfam" id="PF00135">
    <property type="entry name" value="COesterase"/>
    <property type="match status" value="1"/>
</dbReference>